<dbReference type="Pfam" id="PF04542">
    <property type="entry name" value="Sigma70_r2"/>
    <property type="match status" value="1"/>
</dbReference>
<comment type="similarity">
    <text evidence="1">Belongs to the sigma-70 factor family. ECF subfamily.</text>
</comment>
<evidence type="ECO:0000256" key="5">
    <source>
        <dbReference type="ARBA" id="ARBA00023163"/>
    </source>
</evidence>
<gene>
    <name evidence="8" type="ORF">LCGC14_2692770</name>
</gene>
<evidence type="ECO:0000256" key="2">
    <source>
        <dbReference type="ARBA" id="ARBA00023015"/>
    </source>
</evidence>
<evidence type="ECO:0000313" key="8">
    <source>
        <dbReference type="EMBL" id="KKK93449.1"/>
    </source>
</evidence>
<reference evidence="8" key="1">
    <citation type="journal article" date="2015" name="Nature">
        <title>Complex archaea that bridge the gap between prokaryotes and eukaryotes.</title>
        <authorList>
            <person name="Spang A."/>
            <person name="Saw J.H."/>
            <person name="Jorgensen S.L."/>
            <person name="Zaremba-Niedzwiedzka K."/>
            <person name="Martijn J."/>
            <person name="Lind A.E."/>
            <person name="van Eijk R."/>
            <person name="Schleper C."/>
            <person name="Guy L."/>
            <person name="Ettema T.J."/>
        </authorList>
    </citation>
    <scope>NUCLEOTIDE SEQUENCE</scope>
</reference>
<feature type="domain" description="RNA polymerase sigma-70 region 2" evidence="6">
    <location>
        <begin position="11"/>
        <end position="75"/>
    </location>
</feature>
<dbReference type="SUPFAM" id="SSF88659">
    <property type="entry name" value="Sigma3 and sigma4 domains of RNA polymerase sigma factors"/>
    <property type="match status" value="1"/>
</dbReference>
<dbReference type="NCBIfam" id="TIGR02937">
    <property type="entry name" value="sigma70-ECF"/>
    <property type="match status" value="1"/>
</dbReference>
<evidence type="ECO:0000256" key="4">
    <source>
        <dbReference type="ARBA" id="ARBA00023125"/>
    </source>
</evidence>
<name>A0A0F9BSP5_9ZZZZ</name>
<keyword evidence="5" id="KW-0804">Transcription</keyword>
<dbReference type="InterPro" id="IPR000838">
    <property type="entry name" value="RNA_pol_sigma70_ECF_CS"/>
</dbReference>
<evidence type="ECO:0000256" key="1">
    <source>
        <dbReference type="ARBA" id="ARBA00010641"/>
    </source>
</evidence>
<keyword evidence="4" id="KW-0238">DNA-binding</keyword>
<dbReference type="Pfam" id="PF08281">
    <property type="entry name" value="Sigma70_r4_2"/>
    <property type="match status" value="1"/>
</dbReference>
<accession>A0A0F9BSP5</accession>
<comment type="caution">
    <text evidence="8">The sequence shown here is derived from an EMBL/GenBank/DDBJ whole genome shotgun (WGS) entry which is preliminary data.</text>
</comment>
<dbReference type="Gene3D" id="1.10.1740.10">
    <property type="match status" value="1"/>
</dbReference>
<dbReference type="Gene3D" id="1.10.10.10">
    <property type="entry name" value="Winged helix-like DNA-binding domain superfamily/Winged helix DNA-binding domain"/>
    <property type="match status" value="1"/>
</dbReference>
<sequence length="175" mass="19692">MGDGPAKDLSRCLPRMYRVALRFTGDADSAQDVVQEACVKALRNMTRFDGRSSLATWLHRITVNCAVDHLRARGRFDDAEIRAPQELADLQPCLEVNPAVAMERQEIYRLAIDLVGQLPEDCRTAFILTQLDGYSYDQAAEIENQPRGTIASRVFRAKKILLDQLRSKVEGRAKT</sequence>
<dbReference type="InterPro" id="IPR039425">
    <property type="entry name" value="RNA_pol_sigma-70-like"/>
</dbReference>
<dbReference type="PROSITE" id="PS01063">
    <property type="entry name" value="SIGMA70_ECF"/>
    <property type="match status" value="1"/>
</dbReference>
<organism evidence="8">
    <name type="scientific">marine sediment metagenome</name>
    <dbReference type="NCBI Taxonomy" id="412755"/>
    <lineage>
        <taxon>unclassified sequences</taxon>
        <taxon>metagenomes</taxon>
        <taxon>ecological metagenomes</taxon>
    </lineage>
</organism>
<evidence type="ECO:0008006" key="9">
    <source>
        <dbReference type="Google" id="ProtNLM"/>
    </source>
</evidence>
<dbReference type="InterPro" id="IPR014284">
    <property type="entry name" value="RNA_pol_sigma-70_dom"/>
</dbReference>
<keyword evidence="2" id="KW-0805">Transcription regulation</keyword>
<dbReference type="InterPro" id="IPR013325">
    <property type="entry name" value="RNA_pol_sigma_r2"/>
</dbReference>
<dbReference type="PANTHER" id="PTHR43133:SF53">
    <property type="entry name" value="ECF RNA POLYMERASE SIGMA-E FACTOR"/>
    <property type="match status" value="1"/>
</dbReference>
<dbReference type="GO" id="GO:0016987">
    <property type="term" value="F:sigma factor activity"/>
    <property type="evidence" value="ECO:0007669"/>
    <property type="project" value="UniProtKB-KW"/>
</dbReference>
<dbReference type="InterPro" id="IPR013324">
    <property type="entry name" value="RNA_pol_sigma_r3/r4-like"/>
</dbReference>
<evidence type="ECO:0000259" key="6">
    <source>
        <dbReference type="Pfam" id="PF04542"/>
    </source>
</evidence>
<dbReference type="EMBL" id="LAZR01047770">
    <property type="protein sequence ID" value="KKK93449.1"/>
    <property type="molecule type" value="Genomic_DNA"/>
</dbReference>
<protein>
    <recommendedName>
        <fullName evidence="9">RNA polymerase sigma factor</fullName>
    </recommendedName>
</protein>
<dbReference type="InterPro" id="IPR007627">
    <property type="entry name" value="RNA_pol_sigma70_r2"/>
</dbReference>
<proteinExistence type="inferred from homology"/>
<dbReference type="PANTHER" id="PTHR43133">
    <property type="entry name" value="RNA POLYMERASE ECF-TYPE SIGMA FACTO"/>
    <property type="match status" value="1"/>
</dbReference>
<keyword evidence="3" id="KW-0731">Sigma factor</keyword>
<dbReference type="AlphaFoldDB" id="A0A0F9BSP5"/>
<feature type="domain" description="RNA polymerase sigma factor 70 region 4 type 2" evidence="7">
    <location>
        <begin position="112"/>
        <end position="160"/>
    </location>
</feature>
<dbReference type="SUPFAM" id="SSF88946">
    <property type="entry name" value="Sigma2 domain of RNA polymerase sigma factors"/>
    <property type="match status" value="1"/>
</dbReference>
<evidence type="ECO:0000256" key="3">
    <source>
        <dbReference type="ARBA" id="ARBA00023082"/>
    </source>
</evidence>
<dbReference type="InterPro" id="IPR013249">
    <property type="entry name" value="RNA_pol_sigma70_r4_t2"/>
</dbReference>
<dbReference type="GO" id="GO:0006352">
    <property type="term" value="P:DNA-templated transcription initiation"/>
    <property type="evidence" value="ECO:0007669"/>
    <property type="project" value="InterPro"/>
</dbReference>
<dbReference type="InterPro" id="IPR036388">
    <property type="entry name" value="WH-like_DNA-bd_sf"/>
</dbReference>
<evidence type="ECO:0000259" key="7">
    <source>
        <dbReference type="Pfam" id="PF08281"/>
    </source>
</evidence>
<dbReference type="GO" id="GO:0003677">
    <property type="term" value="F:DNA binding"/>
    <property type="evidence" value="ECO:0007669"/>
    <property type="project" value="UniProtKB-KW"/>
</dbReference>